<evidence type="ECO:0008006" key="4">
    <source>
        <dbReference type="Google" id="ProtNLM"/>
    </source>
</evidence>
<dbReference type="InterPro" id="IPR046579">
    <property type="entry name" value="DUF6639"/>
</dbReference>
<evidence type="ECO:0000256" key="1">
    <source>
        <dbReference type="SAM" id="SignalP"/>
    </source>
</evidence>
<evidence type="ECO:0000313" key="2">
    <source>
        <dbReference type="EMBL" id="OSQ53492.1"/>
    </source>
</evidence>
<dbReference type="Proteomes" id="UP000193926">
    <property type="component" value="Unassembled WGS sequence"/>
</dbReference>
<keyword evidence="1" id="KW-0732">Signal</keyword>
<keyword evidence="3" id="KW-1185">Reference proteome</keyword>
<dbReference type="STRING" id="1123756.MGEO_02880"/>
<dbReference type="EMBL" id="JFKC01000001">
    <property type="protein sequence ID" value="OSQ53492.1"/>
    <property type="molecule type" value="Genomic_DNA"/>
</dbReference>
<dbReference type="Pfam" id="PF20344">
    <property type="entry name" value="DUF6639"/>
    <property type="match status" value="1"/>
</dbReference>
<protein>
    <recommendedName>
        <fullName evidence="4">Peptidase MA-like domain-containing protein</fullName>
    </recommendedName>
</protein>
<sequence>MWKTGICAALASLLVSSVYADDLQTCSDRQFSVEAPNDELLETLCHAAPRIRDTLSDCGLTQTRPLTIKVVDELSHKIGNCLAWFDCDHDSIRLTNPARYPEVIDQDSPYATLPADVLLENALTHELVHALITQSANGREVSLIDHEYIAAALELELMEPQWRDVLISAAPVSLPPKTGLIDIWIYGLEPRKFATNAWQHFSLQQNGCGLVERIVQGDETLSRSSR</sequence>
<comment type="caution">
    <text evidence="2">The sequence shown here is derived from an EMBL/GenBank/DDBJ whole genome shotgun (WGS) entry which is preliminary data.</text>
</comment>
<evidence type="ECO:0000313" key="3">
    <source>
        <dbReference type="Proteomes" id="UP000193926"/>
    </source>
</evidence>
<gene>
    <name evidence="2" type="ORF">MGEO_02880</name>
</gene>
<dbReference type="AlphaFoldDB" id="A0A1X4NR77"/>
<reference evidence="2 3" key="1">
    <citation type="submission" date="2014-03" db="EMBL/GenBank/DDBJ databases">
        <title>The draft genome sequence of Marivita geojedonensis KCTC 23882.</title>
        <authorList>
            <person name="Lai Q."/>
            <person name="Shao Z."/>
        </authorList>
    </citation>
    <scope>NUCLEOTIDE SEQUENCE [LARGE SCALE GENOMIC DNA]</scope>
    <source>
        <strain evidence="2 3">DPG-138</strain>
    </source>
</reference>
<feature type="signal peptide" evidence="1">
    <location>
        <begin position="1"/>
        <end position="20"/>
    </location>
</feature>
<proteinExistence type="predicted"/>
<organism evidence="2 3">
    <name type="scientific">Marivita geojedonensis</name>
    <dbReference type="NCBI Taxonomy" id="1123756"/>
    <lineage>
        <taxon>Bacteria</taxon>
        <taxon>Pseudomonadati</taxon>
        <taxon>Pseudomonadota</taxon>
        <taxon>Alphaproteobacteria</taxon>
        <taxon>Rhodobacterales</taxon>
        <taxon>Roseobacteraceae</taxon>
        <taxon>Marivita</taxon>
    </lineage>
</organism>
<accession>A0A1X4NR77</accession>
<name>A0A1X4NR77_9RHOB</name>
<feature type="chain" id="PRO_5012281669" description="Peptidase MA-like domain-containing protein" evidence="1">
    <location>
        <begin position="21"/>
        <end position="226"/>
    </location>
</feature>